<keyword evidence="5" id="KW-1185">Reference proteome</keyword>
<dbReference type="InterPro" id="IPR036331">
    <property type="entry name" value="Chagasin-like_sf"/>
</dbReference>
<sequence>MHFRFIKNAVGLILYTSLYSSFSTSLFCSAAKTYYGDIKESNSSYNQNKYKNNQDMFNLGTFNDNKFLSGELTLVKSQLNSDVTYKLLVGSQITTGSCWFVADIYAGSEYKFTNNNYNDLKMMLTTDYKTHLVKNGLVKHNFKVDPFKESEDIVPPMEGMVGYPERMYTFLTVSKDIKPGDYVVLFAYGRSFSDDLPSRFKEFRVKVL</sequence>
<protein>
    <submittedName>
        <fullName evidence="4">Uncharacterized protein</fullName>
    </submittedName>
</protein>
<keyword evidence="2" id="KW-0789">Thiol protease inhibitor</keyword>
<keyword evidence="1" id="KW-0646">Protease inhibitor</keyword>
<feature type="chain" id="PRO_5004245077" evidence="3">
    <location>
        <begin position="21"/>
        <end position="208"/>
    </location>
</feature>
<gene>
    <name evidence="4" type="ORF">TA16250</name>
</gene>
<accession>Q4UIS9</accession>
<dbReference type="eggNOG" id="ENOG502TN3N">
    <property type="taxonomic scope" value="Eukaryota"/>
</dbReference>
<reference evidence="4 5" key="1">
    <citation type="journal article" date="2005" name="Science">
        <title>Genome of the host-cell transforming parasite Theileria annulata compared with T. parva.</title>
        <authorList>
            <person name="Pain A."/>
            <person name="Renauld H."/>
            <person name="Berriman M."/>
            <person name="Murphy L."/>
            <person name="Yeats C.A."/>
            <person name="Weir W."/>
            <person name="Kerhornou A."/>
            <person name="Aslett M."/>
            <person name="Bishop R."/>
            <person name="Bouchier C."/>
            <person name="Cochet M."/>
            <person name="Coulson R.M.R."/>
            <person name="Cronin A."/>
            <person name="de Villiers E.P."/>
            <person name="Fraser A."/>
            <person name="Fosker N."/>
            <person name="Gardner M."/>
            <person name="Goble A."/>
            <person name="Griffiths-Jones S."/>
            <person name="Harris D.E."/>
            <person name="Katzer F."/>
            <person name="Larke N."/>
            <person name="Lord A."/>
            <person name="Maser P."/>
            <person name="McKellar S."/>
            <person name="Mooney P."/>
            <person name="Morton F."/>
            <person name="Nene V."/>
            <person name="O'Neil S."/>
            <person name="Price C."/>
            <person name="Quail M.A."/>
            <person name="Rabbinowitsch E."/>
            <person name="Rawlings N.D."/>
            <person name="Rutter S."/>
            <person name="Saunders D."/>
            <person name="Seeger K."/>
            <person name="Shah T."/>
            <person name="Squares R."/>
            <person name="Squares S."/>
            <person name="Tivey A."/>
            <person name="Walker A.R."/>
            <person name="Woodward J."/>
            <person name="Dobbelaere D.A.E."/>
            <person name="Langsley G."/>
            <person name="Rajandream M.A."/>
            <person name="McKeever D."/>
            <person name="Shiels B."/>
            <person name="Tait A."/>
            <person name="Barrell B.G."/>
            <person name="Hall N."/>
        </authorList>
    </citation>
    <scope>NUCLEOTIDE SEQUENCE [LARGE SCALE GENOMIC DNA]</scope>
    <source>
        <strain evidence="5">Ankara</strain>
    </source>
</reference>
<dbReference type="OrthoDB" id="365966at2759"/>
<dbReference type="KEGG" id="tan:TA16250"/>
<evidence type="ECO:0000256" key="3">
    <source>
        <dbReference type="SAM" id="SignalP"/>
    </source>
</evidence>
<dbReference type="VEuPathDB" id="PiroplasmaDB:TA16250"/>
<dbReference type="RefSeq" id="XP_953688.1">
    <property type="nucleotide sequence ID" value="XM_948595.1"/>
</dbReference>
<dbReference type="GeneID" id="3863597"/>
<dbReference type="Gene3D" id="2.60.40.2020">
    <property type="match status" value="1"/>
</dbReference>
<dbReference type="EMBL" id="CR940347">
    <property type="protein sequence ID" value="CAI73010.1"/>
    <property type="molecule type" value="Genomic_DNA"/>
</dbReference>
<evidence type="ECO:0000313" key="5">
    <source>
        <dbReference type="Proteomes" id="UP000001950"/>
    </source>
</evidence>
<dbReference type="AlphaFoldDB" id="Q4UIS9"/>
<dbReference type="OMA" id="AGSEYKF"/>
<evidence type="ECO:0000313" key="4">
    <source>
        <dbReference type="EMBL" id="CAI73010.1"/>
    </source>
</evidence>
<dbReference type="GO" id="GO:0004869">
    <property type="term" value="F:cysteine-type endopeptidase inhibitor activity"/>
    <property type="evidence" value="ECO:0007669"/>
    <property type="project" value="UniProtKB-KW"/>
</dbReference>
<organism evidence="4 5">
    <name type="scientific">Theileria annulata</name>
    <dbReference type="NCBI Taxonomy" id="5874"/>
    <lineage>
        <taxon>Eukaryota</taxon>
        <taxon>Sar</taxon>
        <taxon>Alveolata</taxon>
        <taxon>Apicomplexa</taxon>
        <taxon>Aconoidasida</taxon>
        <taxon>Piroplasmida</taxon>
        <taxon>Theileriidae</taxon>
        <taxon>Theileria</taxon>
    </lineage>
</organism>
<keyword evidence="3" id="KW-0732">Signal</keyword>
<evidence type="ECO:0000256" key="1">
    <source>
        <dbReference type="ARBA" id="ARBA00022690"/>
    </source>
</evidence>
<proteinExistence type="predicted"/>
<dbReference type="InParanoid" id="Q4UIS9"/>
<feature type="signal peptide" evidence="3">
    <location>
        <begin position="1"/>
        <end position="20"/>
    </location>
</feature>
<dbReference type="Proteomes" id="UP000001950">
    <property type="component" value="Chromosome 1"/>
</dbReference>
<name>Q4UIS9_THEAN</name>
<evidence type="ECO:0000256" key="2">
    <source>
        <dbReference type="ARBA" id="ARBA00022704"/>
    </source>
</evidence>